<keyword evidence="1" id="KW-1133">Transmembrane helix</keyword>
<dbReference type="Proteomes" id="UP000277108">
    <property type="component" value="Unassembled WGS sequence"/>
</dbReference>
<feature type="transmembrane region" description="Helical" evidence="1">
    <location>
        <begin position="33"/>
        <end position="51"/>
    </location>
</feature>
<comment type="caution">
    <text evidence="2">The sequence shown here is derived from an EMBL/GenBank/DDBJ whole genome shotgun (WGS) entry which is preliminary data.</text>
</comment>
<dbReference type="OrthoDB" id="2388670at2"/>
<evidence type="ECO:0000313" key="3">
    <source>
        <dbReference type="Proteomes" id="UP000277108"/>
    </source>
</evidence>
<evidence type="ECO:0000313" key="2">
    <source>
        <dbReference type="EMBL" id="RPF56650.1"/>
    </source>
</evidence>
<feature type="transmembrane region" description="Helical" evidence="1">
    <location>
        <begin position="63"/>
        <end position="80"/>
    </location>
</feature>
<protein>
    <submittedName>
        <fullName evidence="2">Uncharacterized protein</fullName>
    </submittedName>
</protein>
<organism evidence="2 3">
    <name type="scientific">Abyssicoccus albus</name>
    <dbReference type="NCBI Taxonomy" id="1817405"/>
    <lineage>
        <taxon>Bacteria</taxon>
        <taxon>Bacillati</taxon>
        <taxon>Bacillota</taxon>
        <taxon>Bacilli</taxon>
        <taxon>Bacillales</taxon>
        <taxon>Abyssicoccaceae</taxon>
    </lineage>
</organism>
<gene>
    <name evidence="2" type="ORF">EDD62_1304</name>
</gene>
<keyword evidence="3" id="KW-1185">Reference proteome</keyword>
<reference evidence="2 3" key="1">
    <citation type="submission" date="2018-11" db="EMBL/GenBank/DDBJ databases">
        <title>Genomic Encyclopedia of Type Strains, Phase IV (KMG-IV): sequencing the most valuable type-strain genomes for metagenomic binning, comparative biology and taxonomic classification.</title>
        <authorList>
            <person name="Goeker M."/>
        </authorList>
    </citation>
    <scope>NUCLEOTIDE SEQUENCE [LARGE SCALE GENOMIC DNA]</scope>
    <source>
        <strain evidence="2 3">DSM 29158</strain>
    </source>
</reference>
<keyword evidence="1" id="KW-0472">Membrane</keyword>
<evidence type="ECO:0000256" key="1">
    <source>
        <dbReference type="SAM" id="Phobius"/>
    </source>
</evidence>
<feature type="transmembrane region" description="Helical" evidence="1">
    <location>
        <begin position="157"/>
        <end position="178"/>
    </location>
</feature>
<sequence>MRFVKYGFILLFVLATPPMRSLLESIMVTHMHMQMMLLFGVGILIAPLFQYRLNIGLDTWNASGYPGMVLCLLIISYWMLPRTMDESLELWWVELFKFISLPFLAGMMFRDSWPKLNMLSQMMVMIFCTILFGILGYLYIFAETNLCNNYVTSDQLAVGWAFMFLTVTLILYMLLVLFTDQSQYYES</sequence>
<keyword evidence="1" id="KW-0812">Transmembrane</keyword>
<dbReference type="RefSeq" id="WP_123807984.1">
    <property type="nucleotide sequence ID" value="NZ_RKRK01000003.1"/>
</dbReference>
<accession>A0A3N5BNJ4</accession>
<feature type="transmembrane region" description="Helical" evidence="1">
    <location>
        <begin position="92"/>
        <end position="110"/>
    </location>
</feature>
<proteinExistence type="predicted"/>
<feature type="transmembrane region" description="Helical" evidence="1">
    <location>
        <begin position="122"/>
        <end position="142"/>
    </location>
</feature>
<dbReference type="AlphaFoldDB" id="A0A3N5BNJ4"/>
<name>A0A3N5BNJ4_9BACL</name>
<dbReference type="EMBL" id="RKRK01000003">
    <property type="protein sequence ID" value="RPF56650.1"/>
    <property type="molecule type" value="Genomic_DNA"/>
</dbReference>